<organism evidence="4 5">
    <name type="scientific">Hyphomonas atlantica</name>
    <dbReference type="NCBI Taxonomy" id="1280948"/>
    <lineage>
        <taxon>Bacteria</taxon>
        <taxon>Pseudomonadati</taxon>
        <taxon>Pseudomonadota</taxon>
        <taxon>Alphaproteobacteria</taxon>
        <taxon>Hyphomonadales</taxon>
        <taxon>Hyphomonadaceae</taxon>
        <taxon>Hyphomonas</taxon>
    </lineage>
</organism>
<dbReference type="STRING" id="1280948.HY36_09390"/>
<dbReference type="InterPro" id="IPR007060">
    <property type="entry name" value="FtsL/DivIC"/>
</dbReference>
<comment type="caution">
    <text evidence="4">The sequence shown here is derived from an EMBL/GenBank/DDBJ whole genome shotgun (WGS) entry which is preliminary data.</text>
</comment>
<dbReference type="Proteomes" id="UP000024547">
    <property type="component" value="Unassembled WGS sequence"/>
</dbReference>
<keyword evidence="5" id="KW-1185">Reference proteome</keyword>
<dbReference type="EMBL" id="DOGS01000258">
    <property type="protein sequence ID" value="HBQ49772.1"/>
    <property type="molecule type" value="Genomic_DNA"/>
</dbReference>
<protein>
    <submittedName>
        <fullName evidence="3">Cell division protein FtsL</fullName>
    </submittedName>
</protein>
<evidence type="ECO:0000256" key="1">
    <source>
        <dbReference type="SAM" id="Coils"/>
    </source>
</evidence>
<dbReference type="Pfam" id="PF04977">
    <property type="entry name" value="DivIC"/>
    <property type="match status" value="1"/>
</dbReference>
<sequence>MSRRAFLFGLVVIGLLIVSLYRAKYGAKDTAAELMAIEAQIEAAESEKALLETELSHMSRREWIEEYARTELGMAPPKPEQMASEGDLDALVGEPNSLAVKPPEPDLDGEAPE</sequence>
<accession>A0A059DXI8</accession>
<name>A0A059DXI8_9PROT</name>
<keyword evidence="1" id="KW-0175">Coiled coil</keyword>
<evidence type="ECO:0000313" key="6">
    <source>
        <dbReference type="Proteomes" id="UP000263957"/>
    </source>
</evidence>
<dbReference type="Proteomes" id="UP000263957">
    <property type="component" value="Unassembled WGS sequence"/>
</dbReference>
<evidence type="ECO:0000256" key="2">
    <source>
        <dbReference type="SAM" id="MobiDB-lite"/>
    </source>
</evidence>
<feature type="region of interest" description="Disordered" evidence="2">
    <location>
        <begin position="72"/>
        <end position="113"/>
    </location>
</feature>
<dbReference type="AlphaFoldDB" id="A0A059DXI8"/>
<feature type="coiled-coil region" evidence="1">
    <location>
        <begin position="27"/>
        <end position="61"/>
    </location>
</feature>
<keyword evidence="3" id="KW-0131">Cell cycle</keyword>
<dbReference type="eggNOG" id="COG2919">
    <property type="taxonomic scope" value="Bacteria"/>
</dbReference>
<evidence type="ECO:0000313" key="5">
    <source>
        <dbReference type="Proteomes" id="UP000024547"/>
    </source>
</evidence>
<dbReference type="EMBL" id="AWFH01000056">
    <property type="protein sequence ID" value="KCZ58581.1"/>
    <property type="molecule type" value="Genomic_DNA"/>
</dbReference>
<dbReference type="OrthoDB" id="7619873at2"/>
<proteinExistence type="predicted"/>
<dbReference type="RefSeq" id="WP_051602836.1">
    <property type="nucleotide sequence ID" value="NZ_AWFH01000056.1"/>
</dbReference>
<reference evidence="3 6" key="2">
    <citation type="journal article" date="2018" name="Nat. Biotechnol.">
        <title>A standardized bacterial taxonomy based on genome phylogeny substantially revises the tree of life.</title>
        <authorList>
            <person name="Parks D.H."/>
            <person name="Chuvochina M."/>
            <person name="Waite D.W."/>
            <person name="Rinke C."/>
            <person name="Skarshewski A."/>
            <person name="Chaumeil P.A."/>
            <person name="Hugenholtz P."/>
        </authorList>
    </citation>
    <scope>NUCLEOTIDE SEQUENCE [LARGE SCALE GENOMIC DNA]</scope>
    <source>
        <strain evidence="3">UBA10378</strain>
    </source>
</reference>
<keyword evidence="3" id="KW-0132">Cell division</keyword>
<evidence type="ECO:0000313" key="3">
    <source>
        <dbReference type="EMBL" id="HBQ49772.1"/>
    </source>
</evidence>
<gene>
    <name evidence="3" type="ORF">DD728_13000</name>
    <name evidence="4" type="ORF">HY36_09390</name>
</gene>
<evidence type="ECO:0000313" key="4">
    <source>
        <dbReference type="EMBL" id="KCZ58581.1"/>
    </source>
</evidence>
<reference evidence="4 5" key="1">
    <citation type="journal article" date="2014" name="Antonie Van Leeuwenhoek">
        <title>Hyphomonas beringensis sp. nov. and Hyphomonas chukchiensis sp. nov., isolated from surface seawater of the Bering Sea and Chukchi Sea.</title>
        <authorList>
            <person name="Li C."/>
            <person name="Lai Q."/>
            <person name="Li G."/>
            <person name="Dong C."/>
            <person name="Wang J."/>
            <person name="Liao Y."/>
            <person name="Shao Z."/>
        </authorList>
    </citation>
    <scope>NUCLEOTIDE SEQUENCE [LARGE SCALE GENOMIC DNA]</scope>
    <source>
        <strain evidence="4 5">22II1-22F38</strain>
    </source>
</reference>
<dbReference type="GO" id="GO:0051301">
    <property type="term" value="P:cell division"/>
    <property type="evidence" value="ECO:0007669"/>
    <property type="project" value="UniProtKB-KW"/>
</dbReference>
<dbReference type="PATRIC" id="fig|1280948.3.peg.2996"/>